<feature type="transmembrane region" description="Helical" evidence="1">
    <location>
        <begin position="1371"/>
        <end position="1393"/>
    </location>
</feature>
<dbReference type="PROSITE" id="PS00022">
    <property type="entry name" value="EGF_1"/>
    <property type="match status" value="1"/>
</dbReference>
<dbReference type="GeneID" id="31359758"/>
<sequence>MYNKYIVCVIVFFYLSKNIQHILSIDDLDEATFVNTNLFNILPATATVWLNAKSLDTLMLEYGWLNGTTRGQPFYQTFPERCLKYCGDFKGNTSPLAPYLAVTANGGAKPHWRSATAIDKFYLIIEFEDPDYVKIQQEEIGTTFFTIQYPGSPGALFIYADGKRCYDQMVGSPLRTCKLANTDTITAMSFDFIFTEGGVNRTFKYFYNNPNIQALRPGIFGTTTSLTVVGSYFSVMDANRCSFYINGTLAAYNSMQTQTQINSMVFTQTTEMAYVLPFIVTCPTLNIEYTIYRSALLDPSSTLHYAYLPFSVSWDNALNLINKYTLFAENPYFALINGSAVNSFVKNYITGTPNYVVWSGVSFVNNVATYNQLKFQTQYPVNQLTTVDTNYFFNGTALATFGAPTSIDQYPLLLVFGVANPIIDASATIPAPIVGGPTTLKLLRNYGWKDSRVSVVTVQPVPMTYTGTLNFTAATITFNAPSGNLSIPSRIYLEKLGYRSSFDYNITYSSPLISSIVIITPSRTINLSGSGLIGNITTYPFPSNCTVSSSNVQCIYGINVLPIYYPIFYLVSDVTGQSNTKSVDLTTFYISSISPSVLPRDGGIITVSGYGFNFIDKTTVVSFSNSVTCTNIARGLDANTTFTCTVGVSRSNGTYPIEAKSIGVTATVPPGVNVTFQDIEQDGRFVTITGRSFRLYNQLPGFTIKVGSETPSISCPPTTQICTFTLSTLSTNGVVFIGTPAFNVSINRIWNPVISITPSDILDPEVTSTINGLLFGDQTLVAKLNGTTYPFTIIDSSSGTFKPPKLTGKVTFQLVGQGFSNVIQMKFPSPSIVNLVLDQSSLTCQIYGNYFGSSNDLINIQGITAQPIKATSSNYTNISFKVPLSARTGPLNVSVNGDVSLSKFFMIEPSPTTYTPLRFLGGKLTITGQFLAPINFANENILNISVGGVPSQISLMDNNFDPYRLIVDSPPGYGTSNFTIQQYNAKITRDLVFSPPSITSCSSTVYLKPDTVTIVGDNFGSFNLSVTIGNQTCENPMINLIGSQITCKFSSNISSTELLSVRVNVANQFDEKNAFMYLIPSDCNKCSSNGKCNIATGVCECNEGWIGMDCSKKVSTTPIPVNPPAVVDNTTNVELGTTKKDITFNVNITEIREITDLGDTVKQYFIKDIKWFDVQQTNNSYTYSGRFKNDDKLQVDIIMQMFVNDTEYNFAGDIFSIPANSVKYQVHLYNWTFSDKLNSLQVLFLTQAQLQVQQGCQTQQSGIGDTSSNTESSLRMMEINQGNGILQAYYSDRMVVDGRIRNSKVSMINSTDDSVKQINSLYPNNLNILTAITIEHFDNDAIVDPNFGSLLIQDDDNSEECGSNDDKKWKLPVIIVCSVVGGLACIITVGILFKKKFRYQFKIASIKLNSMGGKSRK</sequence>
<dbReference type="PANTHER" id="PTHR31378:SF32">
    <property type="entry name" value="EGF-LIKE DOMAIN-CONTAINING PROTEIN-RELATED"/>
    <property type="match status" value="1"/>
</dbReference>
<dbReference type="CDD" id="cd00603">
    <property type="entry name" value="IPT_PCSR"/>
    <property type="match status" value="1"/>
</dbReference>
<dbReference type="Gene3D" id="2.60.40.10">
    <property type="entry name" value="Immunoglobulins"/>
    <property type="match status" value="2"/>
</dbReference>
<dbReference type="PANTHER" id="PTHR31378">
    <property type="entry name" value="EGF-LIKE DOMAIN-CONTAINING PROTEIN-RELATED-RELATED"/>
    <property type="match status" value="1"/>
</dbReference>
<evidence type="ECO:0000259" key="2">
    <source>
        <dbReference type="PROSITE" id="PS00022"/>
    </source>
</evidence>
<accession>D3B738</accession>
<evidence type="ECO:0000313" key="5">
    <source>
        <dbReference type="Proteomes" id="UP000001396"/>
    </source>
</evidence>
<dbReference type="PROSITE" id="PS01186">
    <property type="entry name" value="EGF_2"/>
    <property type="match status" value="1"/>
</dbReference>
<name>D3B738_HETP5</name>
<keyword evidence="1" id="KW-0472">Membrane</keyword>
<reference evidence="4 5" key="1">
    <citation type="journal article" date="2011" name="Genome Res.">
        <title>Phylogeny-wide analysis of social amoeba genomes highlights ancient origins for complex intercellular communication.</title>
        <authorList>
            <person name="Heidel A.J."/>
            <person name="Lawal H.M."/>
            <person name="Felder M."/>
            <person name="Schilde C."/>
            <person name="Helps N.R."/>
            <person name="Tunggal B."/>
            <person name="Rivero F."/>
            <person name="John U."/>
            <person name="Schleicher M."/>
            <person name="Eichinger L."/>
            <person name="Platzer M."/>
            <person name="Noegel A.A."/>
            <person name="Schaap P."/>
            <person name="Gloeckner G."/>
        </authorList>
    </citation>
    <scope>NUCLEOTIDE SEQUENCE [LARGE SCALE GENOMIC DNA]</scope>
    <source>
        <strain evidence="5">ATCC 26659 / Pp 5 / PN500</strain>
    </source>
</reference>
<gene>
    <name evidence="4" type="ORF">PPL_04271</name>
</gene>
<dbReference type="OMA" id="CKLANTD"/>
<keyword evidence="1" id="KW-1133">Transmembrane helix</keyword>
<dbReference type="RefSeq" id="XP_020434698.1">
    <property type="nucleotide sequence ID" value="XM_020575178.1"/>
</dbReference>
<dbReference type="SUPFAM" id="SSF81296">
    <property type="entry name" value="E set domains"/>
    <property type="match status" value="1"/>
</dbReference>
<dbReference type="Pfam" id="PF22933">
    <property type="entry name" value="ComC_SSD"/>
    <property type="match status" value="1"/>
</dbReference>
<dbReference type="InterPro" id="IPR014756">
    <property type="entry name" value="Ig_E-set"/>
</dbReference>
<organism evidence="4 5">
    <name type="scientific">Heterostelium pallidum (strain ATCC 26659 / Pp 5 / PN500)</name>
    <name type="common">Cellular slime mold</name>
    <name type="synonym">Polysphondylium pallidum</name>
    <dbReference type="NCBI Taxonomy" id="670386"/>
    <lineage>
        <taxon>Eukaryota</taxon>
        <taxon>Amoebozoa</taxon>
        <taxon>Evosea</taxon>
        <taxon>Eumycetozoa</taxon>
        <taxon>Dictyostelia</taxon>
        <taxon>Acytosteliales</taxon>
        <taxon>Acytosteliaceae</taxon>
        <taxon>Heterostelium</taxon>
    </lineage>
</organism>
<protein>
    <recommendedName>
        <fullName evidence="2 3">EGF-like domain-containing protein</fullName>
    </recommendedName>
</protein>
<proteinExistence type="predicted"/>
<comment type="caution">
    <text evidence="4">The sequence shown here is derived from an EMBL/GenBank/DDBJ whole genome shotgun (WGS) entry which is preliminary data.</text>
</comment>
<dbReference type="Proteomes" id="UP000001396">
    <property type="component" value="Unassembled WGS sequence"/>
</dbReference>
<dbReference type="EMBL" id="ADBJ01000018">
    <property type="protein sequence ID" value="EFA82581.1"/>
    <property type="molecule type" value="Genomic_DNA"/>
</dbReference>
<dbReference type="InterPro" id="IPR013783">
    <property type="entry name" value="Ig-like_fold"/>
</dbReference>
<dbReference type="InterPro" id="IPR054484">
    <property type="entry name" value="ComC_SSD"/>
</dbReference>
<dbReference type="STRING" id="670386.D3B738"/>
<evidence type="ECO:0000313" key="4">
    <source>
        <dbReference type="EMBL" id="EFA82581.1"/>
    </source>
</evidence>
<keyword evidence="1" id="KW-0812">Transmembrane</keyword>
<evidence type="ECO:0000259" key="3">
    <source>
        <dbReference type="PROSITE" id="PS01186"/>
    </source>
</evidence>
<evidence type="ECO:0000256" key="1">
    <source>
        <dbReference type="SAM" id="Phobius"/>
    </source>
</evidence>
<keyword evidence="5" id="KW-1185">Reference proteome</keyword>
<dbReference type="InParanoid" id="D3B738"/>
<feature type="domain" description="EGF-like" evidence="2 3">
    <location>
        <begin position="1099"/>
        <end position="1110"/>
    </location>
</feature>
<dbReference type="InterPro" id="IPR000742">
    <property type="entry name" value="EGF"/>
</dbReference>